<evidence type="ECO:0000313" key="10">
    <source>
        <dbReference type="Proteomes" id="UP000019118"/>
    </source>
</evidence>
<dbReference type="OMA" id="KFLFRNT"/>
<evidence type="ECO:0000256" key="2">
    <source>
        <dbReference type="ARBA" id="ARBA00016648"/>
    </source>
</evidence>
<keyword evidence="10" id="KW-1185">Reference proteome</keyword>
<evidence type="ECO:0000313" key="7">
    <source>
        <dbReference type="EMBL" id="ENN76321.1"/>
    </source>
</evidence>
<evidence type="ECO:0000313" key="6">
    <source>
        <dbReference type="EMBL" id="AEE63073.1"/>
    </source>
</evidence>
<reference evidence="9" key="3">
    <citation type="submission" date="2024-08" db="UniProtKB">
        <authorList>
            <consortium name="EnsemblMetazoa"/>
        </authorList>
    </citation>
    <scope>IDENTIFICATION</scope>
</reference>
<organism evidence="6">
    <name type="scientific">Dendroctonus ponderosae</name>
    <name type="common">Mountain pine beetle</name>
    <dbReference type="NCBI Taxonomy" id="77166"/>
    <lineage>
        <taxon>Eukaryota</taxon>
        <taxon>Metazoa</taxon>
        <taxon>Ecdysozoa</taxon>
        <taxon>Arthropoda</taxon>
        <taxon>Hexapoda</taxon>
        <taxon>Insecta</taxon>
        <taxon>Pterygota</taxon>
        <taxon>Neoptera</taxon>
        <taxon>Endopterygota</taxon>
        <taxon>Coleoptera</taxon>
        <taxon>Polyphaga</taxon>
        <taxon>Cucujiformia</taxon>
        <taxon>Curculionidae</taxon>
        <taxon>Scolytinae</taxon>
        <taxon>Dendroctonus</taxon>
    </lineage>
</organism>
<reference evidence="10 11" key="2">
    <citation type="journal article" date="2013" name="Genome Biol.">
        <title>Draft genome of the mountain pine beetle, Dendroctonus ponderosae Hopkins, a major forest pest.</title>
        <authorList>
            <person name="Keeling C.I."/>
            <person name="Yuen M.M."/>
            <person name="Liao N.Y."/>
            <person name="Docking T.R."/>
            <person name="Chan S.K."/>
            <person name="Taylor G.A."/>
            <person name="Palmquist D.L."/>
            <person name="Jackman S.D."/>
            <person name="Nguyen A."/>
            <person name="Li M."/>
            <person name="Henderson H."/>
            <person name="Janes J.K."/>
            <person name="Zhao Y."/>
            <person name="Pandoh P."/>
            <person name="Moore R."/>
            <person name="Sperling F.A."/>
            <person name="Huber D.P."/>
            <person name="Birol I."/>
            <person name="Jones S.J."/>
            <person name="Bohlmann J."/>
        </authorList>
    </citation>
    <scope>NUCLEOTIDE SEQUENCE</scope>
</reference>
<feature type="domain" description="CCDC43 PWI-like" evidence="5">
    <location>
        <begin position="9"/>
        <end position="80"/>
    </location>
</feature>
<name>J3JXZ0_DENPD</name>
<dbReference type="KEGG" id="dpa:109538659"/>
<dbReference type="EMBL" id="KB631899">
    <property type="protein sequence ID" value="ERL86968.1"/>
    <property type="molecule type" value="Genomic_DNA"/>
</dbReference>
<dbReference type="AlphaFoldDB" id="J3JXZ0"/>
<gene>
    <name evidence="8" type="ORF">D910_04371</name>
    <name evidence="7" type="ORF">YQE_07284</name>
</gene>
<proteinExistence type="evidence at transcript level"/>
<dbReference type="EMBL" id="BT128112">
    <property type="protein sequence ID" value="AEE63073.1"/>
    <property type="molecule type" value="mRNA"/>
</dbReference>
<dbReference type="PANTHER" id="PTHR31684:SF2">
    <property type="entry name" value="COILED-COIL DOMAIN-CONTAINING PROTEIN 43"/>
    <property type="match status" value="1"/>
</dbReference>
<comment type="similarity">
    <text evidence="1">Belongs to the CCDC43 family.</text>
</comment>
<evidence type="ECO:0000259" key="5">
    <source>
        <dbReference type="Pfam" id="PF26091"/>
    </source>
</evidence>
<evidence type="ECO:0000256" key="4">
    <source>
        <dbReference type="SAM" id="MobiDB-lite"/>
    </source>
</evidence>
<dbReference type="Pfam" id="PF26091">
    <property type="entry name" value="PWI_CCDC43"/>
    <property type="match status" value="1"/>
</dbReference>
<evidence type="ECO:0000256" key="1">
    <source>
        <dbReference type="ARBA" id="ARBA00005305"/>
    </source>
</evidence>
<dbReference type="EMBL" id="KB740984">
    <property type="protein sequence ID" value="ENN76321.1"/>
    <property type="molecule type" value="Genomic_DNA"/>
</dbReference>
<dbReference type="Proteomes" id="UP000019118">
    <property type="component" value="Unassembled WGS sequence"/>
</dbReference>
<dbReference type="PANTHER" id="PTHR31684">
    <property type="entry name" value="COILED-COIL DOMAIN-CONTAINING PROTEIN 43"/>
    <property type="match status" value="1"/>
</dbReference>
<dbReference type="InterPro" id="IPR037666">
    <property type="entry name" value="CCDC43"/>
</dbReference>
<evidence type="ECO:0000313" key="11">
    <source>
        <dbReference type="Proteomes" id="UP000030742"/>
    </source>
</evidence>
<evidence type="ECO:0000256" key="3">
    <source>
        <dbReference type="ARBA" id="ARBA00023054"/>
    </source>
</evidence>
<evidence type="ECO:0000313" key="8">
    <source>
        <dbReference type="EMBL" id="ERL86968.1"/>
    </source>
</evidence>
<reference evidence="6" key="1">
    <citation type="journal article" date="2012" name="Insect Biochem. Mol. Biol.">
        <title>Transcriptome and full-length cDNA resources for the mountain pine beetle, Dendroctonus ponderosae Hopkins, a major insect pest of pine forests.</title>
        <authorList>
            <person name="Keeling C.I."/>
            <person name="Henderson H."/>
            <person name="Li M."/>
            <person name="Yuen M."/>
            <person name="Clark E.L."/>
            <person name="Fraser J.D."/>
            <person name="Huber D.P."/>
            <person name="Liao N.Y."/>
            <person name="Roderick Docking T."/>
            <person name="Birol I."/>
            <person name="Chan S.K."/>
            <person name="Taylor G.A."/>
            <person name="Palmquist D."/>
            <person name="Jones S.J."/>
            <person name="Bohlmann J."/>
        </authorList>
    </citation>
    <scope>NUCLEOTIDE SEQUENCE</scope>
    <source>
        <tissue evidence="6">Midgut and adhering fatbody of emerged adults of both sexes 1</tissue>
    </source>
</reference>
<evidence type="ECO:0000313" key="9">
    <source>
        <dbReference type="EnsemblMetazoa" id="XP_019761570.1"/>
    </source>
</evidence>
<feature type="compositionally biased region" description="Basic residues" evidence="4">
    <location>
        <begin position="199"/>
        <end position="210"/>
    </location>
</feature>
<sequence>MASAVLEGSDFSSWLGGRLQALNTDETVFGSYIQSILDSDDSSDEKSEALQDILAEIVENVNEIGEICAEILEKWQTLKPKETLPTQASNEELNEKLAKLLESQSLATTKQKQYTDEEKKIREAILSQYSQMTDSEGEEEDGGAAVETKDNLERNINAHLVAEAEKQKREQFRLESQRKKDKDKEDREKQKQLREEKKEKRKTQKGEKKR</sequence>
<keyword evidence="3" id="KW-0175">Coiled coil</keyword>
<protein>
    <recommendedName>
        <fullName evidence="2">Coiled-coil domain-containing protein 43</fullName>
    </recommendedName>
</protein>
<feature type="compositionally biased region" description="Basic and acidic residues" evidence="4">
    <location>
        <begin position="162"/>
        <end position="198"/>
    </location>
</feature>
<feature type="region of interest" description="Disordered" evidence="4">
    <location>
        <begin position="130"/>
        <end position="210"/>
    </location>
</feature>
<dbReference type="InterPro" id="IPR058771">
    <property type="entry name" value="PWI_CCDC43"/>
</dbReference>
<dbReference type="HOGENOM" id="CLU_079381_0_0_1"/>
<dbReference type="Proteomes" id="UP000030742">
    <property type="component" value="Unassembled WGS sequence"/>
</dbReference>
<dbReference type="EnsemblMetazoa" id="XM_019906011.1">
    <property type="protein sequence ID" value="XP_019761570.1"/>
    <property type="gene ID" value="LOC109538659"/>
</dbReference>
<dbReference type="OrthoDB" id="2187466at2759"/>
<accession>J3JXZ0</accession>